<dbReference type="InterPro" id="IPR035896">
    <property type="entry name" value="AN1-like_Znf"/>
</dbReference>
<keyword evidence="2" id="KW-0677">Repeat</keyword>
<evidence type="ECO:0000256" key="3">
    <source>
        <dbReference type="ARBA" id="ARBA00022771"/>
    </source>
</evidence>
<evidence type="ECO:0000256" key="4">
    <source>
        <dbReference type="ARBA" id="ARBA00022833"/>
    </source>
</evidence>
<reference evidence="7 8" key="1">
    <citation type="submission" date="2016-02" db="EMBL/GenBank/DDBJ databases">
        <title>Genome analysis of coral dinoflagellate symbionts highlights evolutionary adaptations to a symbiotic lifestyle.</title>
        <authorList>
            <person name="Aranda M."/>
            <person name="Li Y."/>
            <person name="Liew Y.J."/>
            <person name="Baumgarten S."/>
            <person name="Simakov O."/>
            <person name="Wilson M."/>
            <person name="Piel J."/>
            <person name="Ashoor H."/>
            <person name="Bougouffa S."/>
            <person name="Bajic V.B."/>
            <person name="Ryu T."/>
            <person name="Ravasi T."/>
            <person name="Bayer T."/>
            <person name="Micklem G."/>
            <person name="Kim H."/>
            <person name="Bhak J."/>
            <person name="Lajeunesse T.C."/>
            <person name="Voolstra C.R."/>
        </authorList>
    </citation>
    <scope>NUCLEOTIDE SEQUENCE [LARGE SCALE GENOMIC DNA]</scope>
    <source>
        <strain evidence="7 8">CCMP2467</strain>
    </source>
</reference>
<dbReference type="PANTHER" id="PTHR14677">
    <property type="entry name" value="ARSENITE INDUCUBLE RNA ASSOCIATED PROTEIN AIP-1-RELATED"/>
    <property type="match status" value="1"/>
</dbReference>
<sequence length="670" mass="74983">MYYTPHPRAPAAFCDRAVCRRVIGPQRTIRLLSPRETMTLLTGLFRSQGRTLVVVSSQDATATEQAEAYLRCLPLVCTAFLSRFQLCKAEPRELMEVEVKGAAHCSFASCRQLDFLPFKCDACQGIFCQEHFAYASHNCQRANSSSVQVVLAKWDTQHRDFVVTFDDTCDWPQWSLQGFPEPLGMVYIGGAGDKSKVSCEPHSPGVLKKEAVTCKSVITQTGIVLRVVTEAATLPPICVAYDNHASHGLLNSCFLGLQHVDEYKDLPWFSQCQVLQREKQLPCYRFQTMSTSQVLICPMCDCTVRMRPDEDPNITWERHFNQGCKQRLPSKTGPRRCPVAGCKEKLGPSNKFDCPRCNQTVCLKHRFEDAHDCRKKKKKSLGQRIGACSSTADKSDSAGHRAMRSLMRGAASAVTPEELSKVRGEFGSVMVFSSDPQYINLDYMVLQRCLDKLRRVPLRALRMCLGEVGDYAEFARLFVEEQDGAQITAEMAFARHLCAWRPVSASSAGTKWKANSTSPYKALRELNHDAAEKSANGKKKVKVSKPVEVHVPPLVLPQRSPSATAMDFLHVARGCGPPQVKPDGKPMDQSFTRDVALSRLPHMLSREVRAPVQYGVKVVGWLRSLRRELEEEPPLHRAPLDACVQLRDFRPVEHFTVQDEDEGSEASQQG</sequence>
<dbReference type="EMBL" id="LSRX01000889">
    <property type="protein sequence ID" value="OLP86968.1"/>
    <property type="molecule type" value="Genomic_DNA"/>
</dbReference>
<feature type="domain" description="AN1-type" evidence="6">
    <location>
        <begin position="331"/>
        <end position="381"/>
    </location>
</feature>
<dbReference type="PROSITE" id="PS51039">
    <property type="entry name" value="ZF_AN1"/>
    <property type="match status" value="2"/>
</dbReference>
<dbReference type="OrthoDB" id="431929at2759"/>
<dbReference type="AlphaFoldDB" id="A0A1Q9CVM5"/>
<feature type="domain" description="AN1-type" evidence="6">
    <location>
        <begin position="99"/>
        <end position="147"/>
    </location>
</feature>
<accession>A0A1Q9CVM5</accession>
<evidence type="ECO:0000256" key="1">
    <source>
        <dbReference type="ARBA" id="ARBA00022723"/>
    </source>
</evidence>
<dbReference type="Pfam" id="PF25403">
    <property type="entry name" value="zf-C2H2_ZFAND2"/>
    <property type="match status" value="1"/>
</dbReference>
<keyword evidence="1" id="KW-0479">Metal-binding</keyword>
<dbReference type="SMART" id="SM00154">
    <property type="entry name" value="ZnF_AN1"/>
    <property type="match status" value="2"/>
</dbReference>
<proteinExistence type="predicted"/>
<evidence type="ECO:0000256" key="2">
    <source>
        <dbReference type="ARBA" id="ARBA00022737"/>
    </source>
</evidence>
<dbReference type="PANTHER" id="PTHR14677:SF20">
    <property type="entry name" value="ZINC FINGER AN1-TYPE CONTAINING 2A-RELATED"/>
    <property type="match status" value="1"/>
</dbReference>
<evidence type="ECO:0000313" key="7">
    <source>
        <dbReference type="EMBL" id="OLP86968.1"/>
    </source>
</evidence>
<dbReference type="InterPro" id="IPR000058">
    <property type="entry name" value="Znf_AN1"/>
</dbReference>
<protein>
    <submittedName>
        <fullName evidence="7">Zinc finger AN1 and C2H2 domain-containing stress-associated protein 16</fullName>
    </submittedName>
</protein>
<gene>
    <name evidence="7" type="primary">SAP16</name>
    <name evidence="7" type="ORF">AK812_SmicGene31864</name>
</gene>
<evidence type="ECO:0000256" key="5">
    <source>
        <dbReference type="PROSITE-ProRule" id="PRU00449"/>
    </source>
</evidence>
<dbReference type="Gene3D" id="4.10.1110.10">
    <property type="entry name" value="AN1-like Zinc finger"/>
    <property type="match status" value="2"/>
</dbReference>
<dbReference type="Pfam" id="PF01428">
    <property type="entry name" value="zf-AN1"/>
    <property type="match status" value="2"/>
</dbReference>
<dbReference type="SUPFAM" id="SSF118310">
    <property type="entry name" value="AN1-like Zinc finger"/>
    <property type="match status" value="2"/>
</dbReference>
<dbReference type="GO" id="GO:0005737">
    <property type="term" value="C:cytoplasm"/>
    <property type="evidence" value="ECO:0007669"/>
    <property type="project" value="TreeGrafter"/>
</dbReference>
<keyword evidence="4" id="KW-0862">Zinc</keyword>
<dbReference type="InterPro" id="IPR057357">
    <property type="entry name" value="Znf-C2H2_ZFAND2A/B"/>
</dbReference>
<organism evidence="7 8">
    <name type="scientific">Symbiodinium microadriaticum</name>
    <name type="common">Dinoflagellate</name>
    <name type="synonym">Zooxanthella microadriatica</name>
    <dbReference type="NCBI Taxonomy" id="2951"/>
    <lineage>
        <taxon>Eukaryota</taxon>
        <taxon>Sar</taxon>
        <taxon>Alveolata</taxon>
        <taxon>Dinophyceae</taxon>
        <taxon>Suessiales</taxon>
        <taxon>Symbiodiniaceae</taxon>
        <taxon>Symbiodinium</taxon>
    </lineage>
</organism>
<evidence type="ECO:0000259" key="6">
    <source>
        <dbReference type="PROSITE" id="PS51039"/>
    </source>
</evidence>
<evidence type="ECO:0000313" key="8">
    <source>
        <dbReference type="Proteomes" id="UP000186817"/>
    </source>
</evidence>
<name>A0A1Q9CVM5_SYMMI</name>
<keyword evidence="8" id="KW-1185">Reference proteome</keyword>
<comment type="caution">
    <text evidence="7">The sequence shown here is derived from an EMBL/GenBank/DDBJ whole genome shotgun (WGS) entry which is preliminary data.</text>
</comment>
<dbReference type="Proteomes" id="UP000186817">
    <property type="component" value="Unassembled WGS sequence"/>
</dbReference>
<dbReference type="GO" id="GO:0008270">
    <property type="term" value="F:zinc ion binding"/>
    <property type="evidence" value="ECO:0007669"/>
    <property type="project" value="UniProtKB-KW"/>
</dbReference>
<keyword evidence="3 5" id="KW-0863">Zinc-finger</keyword>